<dbReference type="RefSeq" id="WP_037053401.1">
    <property type="nucleotide sequence ID" value="NZ_BAAAUZ010000031.1"/>
</dbReference>
<dbReference type="GO" id="GO:0006935">
    <property type="term" value="P:chemotaxis"/>
    <property type="evidence" value="ECO:0007669"/>
    <property type="project" value="UniProtKB-UniRule"/>
</dbReference>
<dbReference type="SUPFAM" id="SSF52738">
    <property type="entry name" value="Methylesterase CheB, C-terminal domain"/>
    <property type="match status" value="1"/>
</dbReference>
<dbReference type="GO" id="GO:0008984">
    <property type="term" value="F:protein-glutamate methylesterase activity"/>
    <property type="evidence" value="ECO:0007669"/>
    <property type="project" value="UniProtKB-EC"/>
</dbReference>
<keyword evidence="1 4" id="KW-0378">Hydrolase</keyword>
<dbReference type="GO" id="GO:0005737">
    <property type="term" value="C:cytoplasm"/>
    <property type="evidence" value="ECO:0007669"/>
    <property type="project" value="InterPro"/>
</dbReference>
<dbReference type="PROSITE" id="PS50122">
    <property type="entry name" value="CHEB"/>
    <property type="match status" value="1"/>
</dbReference>
<protein>
    <recommendedName>
        <fullName evidence="2">protein-glutamate methylesterase</fullName>
        <ecNumber evidence="2">3.1.1.61</ecNumber>
    </recommendedName>
</protein>
<evidence type="ECO:0000256" key="2">
    <source>
        <dbReference type="ARBA" id="ARBA00039140"/>
    </source>
</evidence>
<feature type="domain" description="CheB-type methylesterase" evidence="5">
    <location>
        <begin position="1"/>
        <end position="167"/>
    </location>
</feature>
<dbReference type="Gene3D" id="3.40.50.180">
    <property type="entry name" value="Methylesterase CheB, C-terminal domain"/>
    <property type="match status" value="1"/>
</dbReference>
<dbReference type="Pfam" id="PF01339">
    <property type="entry name" value="CheB_methylest"/>
    <property type="match status" value="1"/>
</dbReference>
<dbReference type="InterPro" id="IPR000673">
    <property type="entry name" value="Sig_transdc_resp-reg_Me-estase"/>
</dbReference>
<feature type="active site" evidence="4">
    <location>
        <position position="12"/>
    </location>
</feature>
<feature type="active site" evidence="4">
    <location>
        <position position="39"/>
    </location>
</feature>
<sequence length="332" mass="34187">MAADPLLVLGASAGGVEALIDLVAGLPADLPAAVLVTVHTGDRPHSTLPRVLTRAGPLPAAQATDGEPLRAGRILVAPPDRHLLVGRDGAVDTAVLSAGPKVNRHRPAVDAMFASAARARGPRVVAAVLSGALDDGAVGAALVDRAGGRVLVQDPVDALFDSMPRAAAAAVPDARAAPAAVLGRLLTTTVQELPLGGDIMADTPPVPADDDGMARSRDPVFLRPDETTATRMACPECGGGLARIDLPRIGYFRCHVGHQYSPRSLEAAQREAAEAKLWTAIAALEEHAALARYLDEGAGPDLDAGEAYTRAAEHSAELARLVRARLTRGRGA</sequence>
<dbReference type="CDD" id="cd16433">
    <property type="entry name" value="CheB"/>
    <property type="match status" value="1"/>
</dbReference>
<gene>
    <name evidence="6" type="primary">cheB_2</name>
    <name evidence="6" type="ORF">GCM10017577_68730</name>
</gene>
<keyword evidence="4" id="KW-0145">Chemotaxis</keyword>
<dbReference type="PANTHER" id="PTHR42872:SF6">
    <property type="entry name" value="PROTEIN-GLUTAMATE METHYLESTERASE_PROTEIN-GLUTAMINE GLUTAMINASE"/>
    <property type="match status" value="1"/>
</dbReference>
<evidence type="ECO:0000256" key="3">
    <source>
        <dbReference type="ARBA" id="ARBA00048267"/>
    </source>
</evidence>
<dbReference type="EMBL" id="BSFQ01000053">
    <property type="protein sequence ID" value="GLL15720.1"/>
    <property type="molecule type" value="Genomic_DNA"/>
</dbReference>
<evidence type="ECO:0000313" key="6">
    <source>
        <dbReference type="EMBL" id="GLL15720.1"/>
    </source>
</evidence>
<name>A0A9W6P0P4_9PSEU</name>
<reference evidence="6" key="2">
    <citation type="submission" date="2023-01" db="EMBL/GenBank/DDBJ databases">
        <authorList>
            <person name="Sun Q."/>
            <person name="Evtushenko L."/>
        </authorList>
    </citation>
    <scope>NUCLEOTIDE SEQUENCE</scope>
    <source>
        <strain evidence="6">VKM Ac-1069</strain>
    </source>
</reference>
<accession>A0A9W6P0P4</accession>
<dbReference type="AlphaFoldDB" id="A0A9W6P0P4"/>
<evidence type="ECO:0000256" key="1">
    <source>
        <dbReference type="ARBA" id="ARBA00022801"/>
    </source>
</evidence>
<dbReference type="EC" id="3.1.1.61" evidence="2"/>
<dbReference type="Proteomes" id="UP001143463">
    <property type="component" value="Unassembled WGS sequence"/>
</dbReference>
<comment type="catalytic activity">
    <reaction evidence="3">
        <text>[protein]-L-glutamate 5-O-methyl ester + H2O = L-glutamyl-[protein] + methanol + H(+)</text>
        <dbReference type="Rhea" id="RHEA:23236"/>
        <dbReference type="Rhea" id="RHEA-COMP:10208"/>
        <dbReference type="Rhea" id="RHEA-COMP:10311"/>
        <dbReference type="ChEBI" id="CHEBI:15377"/>
        <dbReference type="ChEBI" id="CHEBI:15378"/>
        <dbReference type="ChEBI" id="CHEBI:17790"/>
        <dbReference type="ChEBI" id="CHEBI:29973"/>
        <dbReference type="ChEBI" id="CHEBI:82795"/>
        <dbReference type="EC" id="3.1.1.61"/>
    </reaction>
</comment>
<dbReference type="InterPro" id="IPR035909">
    <property type="entry name" value="CheB_C"/>
</dbReference>
<dbReference type="GO" id="GO:0000156">
    <property type="term" value="F:phosphorelay response regulator activity"/>
    <property type="evidence" value="ECO:0007669"/>
    <property type="project" value="InterPro"/>
</dbReference>
<organism evidence="6 7">
    <name type="scientific">Pseudonocardia halophobica</name>
    <dbReference type="NCBI Taxonomy" id="29401"/>
    <lineage>
        <taxon>Bacteria</taxon>
        <taxon>Bacillati</taxon>
        <taxon>Actinomycetota</taxon>
        <taxon>Actinomycetes</taxon>
        <taxon>Pseudonocardiales</taxon>
        <taxon>Pseudonocardiaceae</taxon>
        <taxon>Pseudonocardia</taxon>
    </lineage>
</organism>
<evidence type="ECO:0000259" key="5">
    <source>
        <dbReference type="PROSITE" id="PS50122"/>
    </source>
</evidence>
<keyword evidence="7" id="KW-1185">Reference proteome</keyword>
<reference evidence="6" key="1">
    <citation type="journal article" date="2014" name="Int. J. Syst. Evol. Microbiol.">
        <title>Complete genome sequence of Corynebacterium casei LMG S-19264T (=DSM 44701T), isolated from a smear-ripened cheese.</title>
        <authorList>
            <consortium name="US DOE Joint Genome Institute (JGI-PGF)"/>
            <person name="Walter F."/>
            <person name="Albersmeier A."/>
            <person name="Kalinowski J."/>
            <person name="Ruckert C."/>
        </authorList>
    </citation>
    <scope>NUCLEOTIDE SEQUENCE</scope>
    <source>
        <strain evidence="6">VKM Ac-1069</strain>
    </source>
</reference>
<evidence type="ECO:0000256" key="4">
    <source>
        <dbReference type="PROSITE-ProRule" id="PRU00050"/>
    </source>
</evidence>
<evidence type="ECO:0000313" key="7">
    <source>
        <dbReference type="Proteomes" id="UP001143463"/>
    </source>
</evidence>
<comment type="caution">
    <text evidence="6">The sequence shown here is derived from an EMBL/GenBank/DDBJ whole genome shotgun (WGS) entry which is preliminary data.</text>
</comment>
<dbReference type="PANTHER" id="PTHR42872">
    <property type="entry name" value="PROTEIN-GLUTAMATE METHYLESTERASE/PROTEIN-GLUTAMINE GLUTAMINASE"/>
    <property type="match status" value="1"/>
</dbReference>
<feature type="active site" evidence="4">
    <location>
        <position position="135"/>
    </location>
</feature>
<proteinExistence type="predicted"/>